<dbReference type="EMBL" id="FNTL01000004">
    <property type="protein sequence ID" value="SED13739.1"/>
    <property type="molecule type" value="Genomic_DNA"/>
</dbReference>
<dbReference type="Proteomes" id="UP000183407">
    <property type="component" value="Unassembled WGS sequence"/>
</dbReference>
<organism evidence="2 3">
    <name type="scientific">Rhodococcus jostii</name>
    <dbReference type="NCBI Taxonomy" id="132919"/>
    <lineage>
        <taxon>Bacteria</taxon>
        <taxon>Bacillati</taxon>
        <taxon>Actinomycetota</taxon>
        <taxon>Actinomycetes</taxon>
        <taxon>Mycobacteriales</taxon>
        <taxon>Nocardiaceae</taxon>
        <taxon>Rhodococcus</taxon>
    </lineage>
</organism>
<accession>A0A1H4Y783</accession>
<dbReference type="InterPro" id="IPR029058">
    <property type="entry name" value="AB_hydrolase_fold"/>
</dbReference>
<dbReference type="InterPro" id="IPR050583">
    <property type="entry name" value="Mycobacterial_A85_antigen"/>
</dbReference>
<evidence type="ECO:0000313" key="3">
    <source>
        <dbReference type="Proteomes" id="UP000183407"/>
    </source>
</evidence>
<name>A0A1H4Y783_RHOJO</name>
<dbReference type="SUPFAM" id="SSF53474">
    <property type="entry name" value="alpha/beta-Hydrolases"/>
    <property type="match status" value="1"/>
</dbReference>
<dbReference type="RefSeq" id="WP_073364005.1">
    <property type="nucleotide sequence ID" value="NZ_FNTL01000004.1"/>
</dbReference>
<dbReference type="PANTHER" id="PTHR48098:SF1">
    <property type="entry name" value="DIACYLGLYCEROL ACYLTRANSFERASE_MYCOLYLTRANSFERASE AG85A"/>
    <property type="match status" value="1"/>
</dbReference>
<dbReference type="PANTHER" id="PTHR48098">
    <property type="entry name" value="ENTEROCHELIN ESTERASE-RELATED"/>
    <property type="match status" value="1"/>
</dbReference>
<dbReference type="AlphaFoldDB" id="A0A1H4Y783"/>
<keyword evidence="2" id="KW-0378">Hydrolase</keyword>
<dbReference type="Gene3D" id="3.40.50.1820">
    <property type="entry name" value="alpha/beta hydrolase"/>
    <property type="match status" value="1"/>
</dbReference>
<proteinExistence type="predicted"/>
<keyword evidence="1" id="KW-0732">Signal</keyword>
<feature type="signal peptide" evidence="1">
    <location>
        <begin position="1"/>
        <end position="32"/>
    </location>
</feature>
<reference evidence="3" key="1">
    <citation type="submission" date="2016-10" db="EMBL/GenBank/DDBJ databases">
        <authorList>
            <person name="Varghese N."/>
        </authorList>
    </citation>
    <scope>NUCLEOTIDE SEQUENCE [LARGE SCALE GENOMIC DNA]</scope>
    <source>
        <strain evidence="3">DSM 44719</strain>
    </source>
</reference>
<dbReference type="OrthoDB" id="4510758at2"/>
<dbReference type="GO" id="GO:0016747">
    <property type="term" value="F:acyltransferase activity, transferring groups other than amino-acyl groups"/>
    <property type="evidence" value="ECO:0007669"/>
    <property type="project" value="TreeGrafter"/>
</dbReference>
<protein>
    <submittedName>
        <fullName evidence="2">S-formylglutathione hydrolase FrmB</fullName>
    </submittedName>
</protein>
<sequence length="329" mass="34904">MRCGQTRRYARWTALVALSVLPLATGLPVASADPGPDPASGTVTMHVYSASMDRVVPVAVQTPADTGVPRPTLYLLNGAGGGEDEATWQHQTDVESFFADKNVNVVTPLAGAFSYYTDWQRDDPELGRNKWTTFLTQELPPIIDAEFGTSGVNAIAGISMAGTSVLSLAIAAPSLYRGIGAYSGCAETSTEAGQFYVRTVVEGRGGADAENMWGPLGGPGWAENDPVVNAEKLRGTAMFISSSTGLPGEHDTLNARSVDGDPSMLANQVIVGGIIEAAVDSCTHRLASRFDELGIDATFDFRPAGTHSWGYWEDDLHESWPMLADSMGL</sequence>
<dbReference type="GO" id="GO:0016787">
    <property type="term" value="F:hydrolase activity"/>
    <property type="evidence" value="ECO:0007669"/>
    <property type="project" value="UniProtKB-KW"/>
</dbReference>
<dbReference type="Pfam" id="PF00756">
    <property type="entry name" value="Esterase"/>
    <property type="match status" value="1"/>
</dbReference>
<gene>
    <name evidence="2" type="ORF">SAMN04490220_3605</name>
</gene>
<dbReference type="InterPro" id="IPR000801">
    <property type="entry name" value="Esterase-like"/>
</dbReference>
<evidence type="ECO:0000256" key="1">
    <source>
        <dbReference type="SAM" id="SignalP"/>
    </source>
</evidence>
<evidence type="ECO:0000313" key="2">
    <source>
        <dbReference type="EMBL" id="SED13739.1"/>
    </source>
</evidence>
<feature type="chain" id="PRO_5010238323" evidence="1">
    <location>
        <begin position="33"/>
        <end position="329"/>
    </location>
</feature>